<evidence type="ECO:0000313" key="2">
    <source>
        <dbReference type="Proteomes" id="UP001629249"/>
    </source>
</evidence>
<keyword evidence="2" id="KW-1185">Reference proteome</keyword>
<comment type="caution">
    <text evidence="1">The sequence shown here is derived from an EMBL/GenBank/DDBJ whole genome shotgun (WGS) entry which is preliminary data.</text>
</comment>
<evidence type="ECO:0008006" key="3">
    <source>
        <dbReference type="Google" id="ProtNLM"/>
    </source>
</evidence>
<reference evidence="1 2" key="1">
    <citation type="journal article" date="2024" name="Chem. Sci.">
        <title>Discovery of megapolipeptins by genome mining of a Burkholderiales bacteria collection.</title>
        <authorList>
            <person name="Paulo B.S."/>
            <person name="Recchia M.J.J."/>
            <person name="Lee S."/>
            <person name="Fergusson C.H."/>
            <person name="Romanowski S.B."/>
            <person name="Hernandez A."/>
            <person name="Krull N."/>
            <person name="Liu D.Y."/>
            <person name="Cavanagh H."/>
            <person name="Bos A."/>
            <person name="Gray C.A."/>
            <person name="Murphy B.T."/>
            <person name="Linington R.G."/>
            <person name="Eustaquio A.S."/>
        </authorList>
    </citation>
    <scope>NUCLEOTIDE SEQUENCE [LARGE SCALE GENOMIC DNA]</scope>
    <source>
        <strain evidence="1 2">RL16-012-BIC-B</strain>
    </source>
</reference>
<dbReference type="EMBL" id="JAQQFN010000014">
    <property type="protein sequence ID" value="MFL9885218.1"/>
    <property type="molecule type" value="Genomic_DNA"/>
</dbReference>
<dbReference type="RefSeq" id="WP_408329163.1">
    <property type="nucleotide sequence ID" value="NZ_JAQQFH010000008.1"/>
</dbReference>
<proteinExistence type="predicted"/>
<protein>
    <recommendedName>
        <fullName evidence="3">DUF559 domain-containing protein</fullName>
    </recommendedName>
</protein>
<organism evidence="1 2">
    <name type="scientific">Paraburkholderia agricolaris</name>
    <dbReference type="NCBI Taxonomy" id="2152888"/>
    <lineage>
        <taxon>Bacteria</taxon>
        <taxon>Pseudomonadati</taxon>
        <taxon>Pseudomonadota</taxon>
        <taxon>Betaproteobacteria</taxon>
        <taxon>Burkholderiales</taxon>
        <taxon>Burkholderiaceae</taxon>
        <taxon>Paraburkholderia</taxon>
    </lineage>
</organism>
<gene>
    <name evidence="1" type="ORF">PQR66_19400</name>
</gene>
<dbReference type="Proteomes" id="UP001629249">
    <property type="component" value="Unassembled WGS sequence"/>
</dbReference>
<evidence type="ECO:0000313" key="1">
    <source>
        <dbReference type="EMBL" id="MFL9885218.1"/>
    </source>
</evidence>
<name>A0ABW8ZQR4_9BURK</name>
<sequence length="106" mass="11611">MTATREISEMFVEQVRAAGLPNPERACAPALNGESGDALRFDYAWSDRKVAVQIGHESEKRHERATRYVAEEQGWRICLFTDGMVKCGAAIVTVIAALAEGEVKDG</sequence>
<accession>A0ABW8ZQR4</accession>